<name>A0A6B3W4J5_9BACI</name>
<evidence type="ECO:0000313" key="4">
    <source>
        <dbReference type="Proteomes" id="UP000472971"/>
    </source>
</evidence>
<proteinExistence type="predicted"/>
<accession>A0A6B3W4J5</accession>
<gene>
    <name evidence="3" type="ORF">G4D64_15755</name>
    <name evidence="2" type="ORF">H1Z61_15795</name>
</gene>
<evidence type="ECO:0000313" key="3">
    <source>
        <dbReference type="EMBL" id="NEY82913.1"/>
    </source>
</evidence>
<evidence type="ECO:0000313" key="5">
    <source>
        <dbReference type="Proteomes" id="UP000570010"/>
    </source>
</evidence>
<comment type="caution">
    <text evidence="3">The sequence shown here is derived from an EMBL/GenBank/DDBJ whole genome shotgun (WGS) entry which is preliminary data.</text>
</comment>
<reference evidence="2 5" key="2">
    <citation type="submission" date="2020-07" db="EMBL/GenBank/DDBJ databases">
        <authorList>
            <person name="Feng H."/>
        </authorList>
    </citation>
    <scope>NUCLEOTIDE SEQUENCE [LARGE SCALE GENOMIC DNA]</scope>
    <source>
        <strain evidence="2">S-12</strain>
        <strain evidence="5">s-12</strain>
    </source>
</reference>
<evidence type="ECO:0000313" key="2">
    <source>
        <dbReference type="EMBL" id="MBA4538550.1"/>
    </source>
</evidence>
<dbReference type="AlphaFoldDB" id="A0A6B3W4J5"/>
<feature type="coiled-coil region" evidence="1">
    <location>
        <begin position="41"/>
        <end position="68"/>
    </location>
</feature>
<dbReference type="Proteomes" id="UP000570010">
    <property type="component" value="Unassembled WGS sequence"/>
</dbReference>
<reference evidence="3 4" key="1">
    <citation type="submission" date="2020-02" db="EMBL/GenBank/DDBJ databases">
        <title>Bacillus aquiflavi sp. nov., isolated from yellow water of strong flavor Chinese baijiu in Yibin region of China.</title>
        <authorList>
            <person name="Xie J."/>
        </authorList>
    </citation>
    <scope>NUCLEOTIDE SEQUENCE [LARGE SCALE GENOMIC DNA]</scope>
    <source>
        <strain evidence="3 4">3H-10</strain>
    </source>
</reference>
<dbReference type="EMBL" id="JAAIWN010000053">
    <property type="protein sequence ID" value="NEY82913.1"/>
    <property type="molecule type" value="Genomic_DNA"/>
</dbReference>
<dbReference type="InterPro" id="IPR012452">
    <property type="entry name" value="DUF1657"/>
</dbReference>
<protein>
    <submittedName>
        <fullName evidence="3">DUF1657 domain-containing protein</fullName>
    </submittedName>
</protein>
<dbReference type="EMBL" id="JACEIO010000051">
    <property type="protein sequence ID" value="MBA4538550.1"/>
    <property type="molecule type" value="Genomic_DNA"/>
</dbReference>
<keyword evidence="1" id="KW-0175">Coiled coil</keyword>
<dbReference type="Proteomes" id="UP000472971">
    <property type="component" value="Unassembled WGS sequence"/>
</dbReference>
<dbReference type="RefSeq" id="WP_163243309.1">
    <property type="nucleotide sequence ID" value="NZ_CP082780.1"/>
</dbReference>
<keyword evidence="4" id="KW-1185">Reference proteome</keyword>
<evidence type="ECO:0000256" key="1">
    <source>
        <dbReference type="SAM" id="Coils"/>
    </source>
</evidence>
<sequence>MTIASSLKSCIASLKGAEASFSKLAAITSCTDATRAFHECMLETREIVDDLQKRLAFLEREEPQYKGN</sequence>
<dbReference type="Pfam" id="PF07870">
    <property type="entry name" value="DUF1657"/>
    <property type="match status" value="1"/>
</dbReference>
<organism evidence="3 4">
    <name type="scientific">Bacillus aquiflavi</name>
    <dbReference type="NCBI Taxonomy" id="2672567"/>
    <lineage>
        <taxon>Bacteria</taxon>
        <taxon>Bacillati</taxon>
        <taxon>Bacillota</taxon>
        <taxon>Bacilli</taxon>
        <taxon>Bacillales</taxon>
        <taxon>Bacillaceae</taxon>
        <taxon>Bacillus</taxon>
    </lineage>
</organism>